<dbReference type="PROSITE" id="PS51371">
    <property type="entry name" value="CBS"/>
    <property type="match status" value="2"/>
</dbReference>
<dbReference type="SMART" id="SM00116">
    <property type="entry name" value="CBS"/>
    <property type="match status" value="2"/>
</dbReference>
<evidence type="ECO:0000256" key="1">
    <source>
        <dbReference type="ARBA" id="ARBA00023122"/>
    </source>
</evidence>
<accession>A0A0F9XYP1</accession>
<comment type="caution">
    <text evidence="3">The sequence shown here is derived from an EMBL/GenBank/DDBJ whole genome shotgun (WGS) entry which is preliminary data.</text>
</comment>
<dbReference type="CDD" id="cd04622">
    <property type="entry name" value="CBS_pair_HRP1_like"/>
    <property type="match status" value="1"/>
</dbReference>
<dbReference type="SUPFAM" id="SSF54631">
    <property type="entry name" value="CBS-domain pair"/>
    <property type="match status" value="1"/>
</dbReference>
<dbReference type="Pfam" id="PF00571">
    <property type="entry name" value="CBS"/>
    <property type="match status" value="2"/>
</dbReference>
<sequence>MQIKELMTSRPEFSSADASIREVATRMQEQDSGFVPIADGEQLVGVITDRDMALRALANGKNPDDKISTIMTSEIRYCFEDDNVNTVLQEMRAQQLQRLVVLDNPEEKDFVGVVSLSDIADNCHDSDMALRIVECCKHYQ</sequence>
<organism evidence="3">
    <name type="scientific">marine sediment metagenome</name>
    <dbReference type="NCBI Taxonomy" id="412755"/>
    <lineage>
        <taxon>unclassified sequences</taxon>
        <taxon>metagenomes</taxon>
        <taxon>ecological metagenomes</taxon>
    </lineage>
</organism>
<dbReference type="EMBL" id="LAZR01000057">
    <property type="protein sequence ID" value="KKN97508.1"/>
    <property type="molecule type" value="Genomic_DNA"/>
</dbReference>
<dbReference type="PANTHER" id="PTHR43080:SF2">
    <property type="entry name" value="CBS DOMAIN-CONTAINING PROTEIN"/>
    <property type="match status" value="1"/>
</dbReference>
<gene>
    <name evidence="3" type="ORF">LCGC14_0156270</name>
</gene>
<protein>
    <recommendedName>
        <fullName evidence="2">CBS domain-containing protein</fullName>
    </recommendedName>
</protein>
<proteinExistence type="predicted"/>
<keyword evidence="1" id="KW-0129">CBS domain</keyword>
<feature type="domain" description="CBS" evidence="2">
    <location>
        <begin position="7"/>
        <end position="66"/>
    </location>
</feature>
<dbReference type="InterPro" id="IPR000644">
    <property type="entry name" value="CBS_dom"/>
</dbReference>
<reference evidence="3" key="1">
    <citation type="journal article" date="2015" name="Nature">
        <title>Complex archaea that bridge the gap between prokaryotes and eukaryotes.</title>
        <authorList>
            <person name="Spang A."/>
            <person name="Saw J.H."/>
            <person name="Jorgensen S.L."/>
            <person name="Zaremba-Niedzwiedzka K."/>
            <person name="Martijn J."/>
            <person name="Lind A.E."/>
            <person name="van Eijk R."/>
            <person name="Schleper C."/>
            <person name="Guy L."/>
            <person name="Ettema T.J."/>
        </authorList>
    </citation>
    <scope>NUCLEOTIDE SEQUENCE</scope>
</reference>
<dbReference type="InterPro" id="IPR046342">
    <property type="entry name" value="CBS_dom_sf"/>
</dbReference>
<name>A0A0F9XYP1_9ZZZZ</name>
<dbReference type="InterPro" id="IPR051257">
    <property type="entry name" value="Diverse_CBS-Domain"/>
</dbReference>
<feature type="domain" description="CBS" evidence="2">
    <location>
        <begin position="71"/>
        <end position="130"/>
    </location>
</feature>
<dbReference type="Gene3D" id="3.10.580.10">
    <property type="entry name" value="CBS-domain"/>
    <property type="match status" value="1"/>
</dbReference>
<evidence type="ECO:0000313" key="3">
    <source>
        <dbReference type="EMBL" id="KKN97508.1"/>
    </source>
</evidence>
<evidence type="ECO:0000259" key="2">
    <source>
        <dbReference type="PROSITE" id="PS51371"/>
    </source>
</evidence>
<dbReference type="AlphaFoldDB" id="A0A0F9XYP1"/>
<dbReference type="PANTHER" id="PTHR43080">
    <property type="entry name" value="CBS DOMAIN-CONTAINING PROTEIN CBSX3, MITOCHONDRIAL"/>
    <property type="match status" value="1"/>
</dbReference>